<dbReference type="InterPro" id="IPR017452">
    <property type="entry name" value="GPCR_Rhodpsn_7TM"/>
</dbReference>
<evidence type="ECO:0000256" key="5">
    <source>
        <dbReference type="ARBA" id="ARBA00023040"/>
    </source>
</evidence>
<keyword evidence="13" id="KW-1185">Reference proteome</keyword>
<keyword evidence="6 10" id="KW-0472">Membrane</keyword>
<evidence type="ECO:0000313" key="13">
    <source>
        <dbReference type="Proteomes" id="UP000499080"/>
    </source>
</evidence>
<feature type="transmembrane region" description="Helical" evidence="10">
    <location>
        <begin position="72"/>
        <end position="93"/>
    </location>
</feature>
<feature type="transmembrane region" description="Helical" evidence="10">
    <location>
        <begin position="113"/>
        <end position="131"/>
    </location>
</feature>
<keyword evidence="3 9" id="KW-0812">Transmembrane</keyword>
<dbReference type="Pfam" id="PF00001">
    <property type="entry name" value="7tm_1"/>
    <property type="match status" value="1"/>
</dbReference>
<organism evidence="12 13">
    <name type="scientific">Araneus ventricosus</name>
    <name type="common">Orbweaver spider</name>
    <name type="synonym">Epeira ventricosa</name>
    <dbReference type="NCBI Taxonomy" id="182803"/>
    <lineage>
        <taxon>Eukaryota</taxon>
        <taxon>Metazoa</taxon>
        <taxon>Ecdysozoa</taxon>
        <taxon>Arthropoda</taxon>
        <taxon>Chelicerata</taxon>
        <taxon>Arachnida</taxon>
        <taxon>Araneae</taxon>
        <taxon>Araneomorphae</taxon>
        <taxon>Entelegynae</taxon>
        <taxon>Araneoidea</taxon>
        <taxon>Araneidae</taxon>
        <taxon>Araneus</taxon>
    </lineage>
</organism>
<keyword evidence="4 10" id="KW-1133">Transmembrane helix</keyword>
<dbReference type="Gene3D" id="1.20.1070.10">
    <property type="entry name" value="Rhodopsin 7-helix transmembrane proteins"/>
    <property type="match status" value="1"/>
</dbReference>
<dbReference type="GO" id="GO:0005886">
    <property type="term" value="C:plasma membrane"/>
    <property type="evidence" value="ECO:0007669"/>
    <property type="project" value="TreeGrafter"/>
</dbReference>
<protein>
    <submittedName>
        <fullName evidence="12">Neuropeptide SIFamide receptor</fullName>
    </submittedName>
</protein>
<dbReference type="GO" id="GO:0004930">
    <property type="term" value="F:G protein-coupled receptor activity"/>
    <property type="evidence" value="ECO:0007669"/>
    <property type="project" value="UniProtKB-KW"/>
</dbReference>
<evidence type="ECO:0000256" key="2">
    <source>
        <dbReference type="ARBA" id="ARBA00010663"/>
    </source>
</evidence>
<feature type="transmembrane region" description="Helical" evidence="10">
    <location>
        <begin position="34"/>
        <end position="60"/>
    </location>
</feature>
<sequence length="338" mass="37933">MNLNITLSTEGEDEPTSHNATNMTVDLYEVPTPLVIFLSCCYGTISLVSVVGNLLVLLIVAISRRMRTVTNYYIANLATADIVIGLFAIPFHFQAALLQRWVLPPFMCAFCPFIQVTSVNVSVFSLAAISIDRYRAVIHPIKAKTAKGSAKWAILFIWILGSLIAVPYAMALRVTMVFDPETQEYSKPFCQNVGIPIYWWKVYNYILVCLQYVVPLSVITLVYAIIGMKLKAAPIPGNSEGERDNAVLKNRKKPRSSGKHISKLYLSRAMRDDARLSLAESSCQSLKVLKERHVSVLLSTQGEDSSFIRSPLMILLFYFNYTVISMVTYLTYALLYIK</sequence>
<evidence type="ECO:0000256" key="1">
    <source>
        <dbReference type="ARBA" id="ARBA00004141"/>
    </source>
</evidence>
<reference evidence="12 13" key="1">
    <citation type="journal article" date="2019" name="Sci. Rep.">
        <title>Orb-weaving spider Araneus ventricosus genome elucidates the spidroin gene catalogue.</title>
        <authorList>
            <person name="Kono N."/>
            <person name="Nakamura H."/>
            <person name="Ohtoshi R."/>
            <person name="Moran D.A.P."/>
            <person name="Shinohara A."/>
            <person name="Yoshida Y."/>
            <person name="Fujiwara M."/>
            <person name="Mori M."/>
            <person name="Tomita M."/>
            <person name="Arakawa K."/>
        </authorList>
    </citation>
    <scope>NUCLEOTIDE SEQUENCE [LARGE SCALE GENOMIC DNA]</scope>
</reference>
<accession>A0A4Y2VM58</accession>
<dbReference type="InterPro" id="IPR000276">
    <property type="entry name" value="GPCR_Rhodpsn"/>
</dbReference>
<dbReference type="PRINTS" id="PR00237">
    <property type="entry name" value="GPCRRHODOPSN"/>
</dbReference>
<feature type="domain" description="G-protein coupled receptors family 1 profile" evidence="11">
    <location>
        <begin position="52"/>
        <end position="338"/>
    </location>
</feature>
<dbReference type="SUPFAM" id="SSF81321">
    <property type="entry name" value="Family A G protein-coupled receptor-like"/>
    <property type="match status" value="1"/>
</dbReference>
<evidence type="ECO:0000256" key="4">
    <source>
        <dbReference type="ARBA" id="ARBA00022989"/>
    </source>
</evidence>
<feature type="transmembrane region" description="Helical" evidence="10">
    <location>
        <begin position="152"/>
        <end position="171"/>
    </location>
</feature>
<evidence type="ECO:0000256" key="10">
    <source>
        <dbReference type="SAM" id="Phobius"/>
    </source>
</evidence>
<evidence type="ECO:0000256" key="8">
    <source>
        <dbReference type="ARBA" id="ARBA00023224"/>
    </source>
</evidence>
<proteinExistence type="inferred from homology"/>
<dbReference type="PROSITE" id="PS50262">
    <property type="entry name" value="G_PROTEIN_RECEP_F1_2"/>
    <property type="match status" value="1"/>
</dbReference>
<feature type="transmembrane region" description="Helical" evidence="10">
    <location>
        <begin position="315"/>
        <end position="337"/>
    </location>
</feature>
<gene>
    <name evidence="12" type="primary">SIFaR_3</name>
    <name evidence="12" type="ORF">AVEN_123519_1</name>
</gene>
<evidence type="ECO:0000313" key="12">
    <source>
        <dbReference type="EMBL" id="GBO26259.1"/>
    </source>
</evidence>
<evidence type="ECO:0000256" key="6">
    <source>
        <dbReference type="ARBA" id="ARBA00023136"/>
    </source>
</evidence>
<dbReference type="PROSITE" id="PS00237">
    <property type="entry name" value="G_PROTEIN_RECEP_F1_1"/>
    <property type="match status" value="1"/>
</dbReference>
<dbReference type="Proteomes" id="UP000499080">
    <property type="component" value="Unassembled WGS sequence"/>
</dbReference>
<comment type="similarity">
    <text evidence="2 9">Belongs to the G-protein coupled receptor 1 family.</text>
</comment>
<dbReference type="EMBL" id="BGPR01049273">
    <property type="protein sequence ID" value="GBO26259.1"/>
    <property type="molecule type" value="Genomic_DNA"/>
</dbReference>
<dbReference type="PANTHER" id="PTHR45695:SF9">
    <property type="entry name" value="LEUCOKININ RECEPTOR"/>
    <property type="match status" value="1"/>
</dbReference>
<evidence type="ECO:0000256" key="9">
    <source>
        <dbReference type="RuleBase" id="RU000688"/>
    </source>
</evidence>
<feature type="transmembrane region" description="Helical" evidence="10">
    <location>
        <begin position="202"/>
        <end position="226"/>
    </location>
</feature>
<evidence type="ECO:0000256" key="3">
    <source>
        <dbReference type="ARBA" id="ARBA00022692"/>
    </source>
</evidence>
<keyword evidence="8 9" id="KW-0807">Transducer</keyword>
<dbReference type="PANTHER" id="PTHR45695">
    <property type="entry name" value="LEUCOKININ RECEPTOR-RELATED"/>
    <property type="match status" value="1"/>
</dbReference>
<dbReference type="OrthoDB" id="9445642at2759"/>
<dbReference type="AlphaFoldDB" id="A0A4Y2VM58"/>
<comment type="caution">
    <text evidence="12">The sequence shown here is derived from an EMBL/GenBank/DDBJ whole genome shotgun (WGS) entry which is preliminary data.</text>
</comment>
<keyword evidence="5 9" id="KW-0297">G-protein coupled receptor</keyword>
<comment type="subcellular location">
    <subcellularLocation>
        <location evidence="1">Membrane</location>
        <topology evidence="1">Multi-pass membrane protein</topology>
    </subcellularLocation>
</comment>
<keyword evidence="7 9" id="KW-0675">Receptor</keyword>
<evidence type="ECO:0000256" key="7">
    <source>
        <dbReference type="ARBA" id="ARBA00023170"/>
    </source>
</evidence>
<name>A0A4Y2VM58_ARAVE</name>
<evidence type="ECO:0000259" key="11">
    <source>
        <dbReference type="PROSITE" id="PS50262"/>
    </source>
</evidence>